<dbReference type="Gene3D" id="1.20.120.1460">
    <property type="match status" value="1"/>
</dbReference>
<evidence type="ECO:0000256" key="8">
    <source>
        <dbReference type="ARBA" id="ARBA00023002"/>
    </source>
</evidence>
<evidence type="ECO:0000256" key="3">
    <source>
        <dbReference type="ARBA" id="ARBA00022630"/>
    </source>
</evidence>
<dbReference type="Gene3D" id="3.20.20.70">
    <property type="entry name" value="Aldolase class I"/>
    <property type="match status" value="1"/>
</dbReference>
<feature type="binding site" evidence="9">
    <location>
        <begin position="55"/>
        <end position="57"/>
    </location>
    <ligand>
        <name>FMN</name>
        <dbReference type="ChEBI" id="CHEBI:58210"/>
    </ligand>
</feature>
<comment type="similarity">
    <text evidence="9">Belongs to the Dus family. DusA subfamily.</text>
</comment>
<organism evidence="12 13">
    <name type="scientific">Paracoccus laeviglucosivorans</name>
    <dbReference type="NCBI Taxonomy" id="1197861"/>
    <lineage>
        <taxon>Bacteria</taxon>
        <taxon>Pseudomonadati</taxon>
        <taxon>Pseudomonadota</taxon>
        <taxon>Alphaproteobacteria</taxon>
        <taxon>Rhodobacterales</taxon>
        <taxon>Paracoccaceae</taxon>
        <taxon>Paracoccus</taxon>
    </lineage>
</organism>
<dbReference type="GO" id="GO:0102266">
    <property type="term" value="F:tRNA-dihydrouridine20a synthase activity"/>
    <property type="evidence" value="ECO:0007669"/>
    <property type="project" value="RHEA"/>
</dbReference>
<dbReference type="EC" id="1.3.1.91" evidence="9"/>
<feature type="binding site" evidence="9">
    <location>
        <position position="209"/>
    </location>
    <ligand>
        <name>FMN</name>
        <dbReference type="ChEBI" id="CHEBI:58210"/>
    </ligand>
</feature>
<dbReference type="GO" id="GO:0010181">
    <property type="term" value="F:FMN binding"/>
    <property type="evidence" value="ECO:0007669"/>
    <property type="project" value="UniProtKB-UniRule"/>
</dbReference>
<feature type="site" description="Interacts with tRNA; defines subfamily-specific binding signature" evidence="9">
    <location>
        <position position="340"/>
    </location>
</feature>
<feature type="binding site" evidence="9">
    <location>
        <begin position="249"/>
        <end position="251"/>
    </location>
    <ligand>
        <name>FMN</name>
        <dbReference type="ChEBI" id="CHEBI:58210"/>
    </ligand>
</feature>
<dbReference type="PROSITE" id="PS51257">
    <property type="entry name" value="PROKAR_LIPOPROTEIN"/>
    <property type="match status" value="1"/>
</dbReference>
<dbReference type="EMBL" id="FXTK01000003">
    <property type="protein sequence ID" value="SMO52024.1"/>
    <property type="molecule type" value="Genomic_DNA"/>
</dbReference>
<evidence type="ECO:0000256" key="2">
    <source>
        <dbReference type="ARBA" id="ARBA00022555"/>
    </source>
</evidence>
<dbReference type="GO" id="GO:0050660">
    <property type="term" value="F:flavin adenine dinucleotide binding"/>
    <property type="evidence" value="ECO:0007669"/>
    <property type="project" value="InterPro"/>
</dbReference>
<dbReference type="NCBIfam" id="NF008774">
    <property type="entry name" value="PRK11815.1"/>
    <property type="match status" value="1"/>
</dbReference>
<comment type="catalytic activity">
    <reaction evidence="9">
        <text>5,6-dihydrouridine(20a) in tRNA + NADP(+) = uridine(20a) in tRNA + NADPH + H(+)</text>
        <dbReference type="Rhea" id="RHEA:53344"/>
        <dbReference type="Rhea" id="RHEA-COMP:13535"/>
        <dbReference type="Rhea" id="RHEA-COMP:13536"/>
        <dbReference type="ChEBI" id="CHEBI:15378"/>
        <dbReference type="ChEBI" id="CHEBI:57783"/>
        <dbReference type="ChEBI" id="CHEBI:58349"/>
        <dbReference type="ChEBI" id="CHEBI:65315"/>
        <dbReference type="ChEBI" id="CHEBI:74443"/>
    </reaction>
</comment>
<evidence type="ECO:0000313" key="12">
    <source>
        <dbReference type="EMBL" id="SMO52024.1"/>
    </source>
</evidence>
<comment type="catalytic activity">
    <reaction evidence="9">
        <text>5,6-dihydrouridine(20) in tRNA + NAD(+) = uridine(20) in tRNA + NADH + H(+)</text>
        <dbReference type="Rhea" id="RHEA:53340"/>
        <dbReference type="Rhea" id="RHEA-COMP:13533"/>
        <dbReference type="Rhea" id="RHEA-COMP:13534"/>
        <dbReference type="ChEBI" id="CHEBI:15378"/>
        <dbReference type="ChEBI" id="CHEBI:57540"/>
        <dbReference type="ChEBI" id="CHEBI:57945"/>
        <dbReference type="ChEBI" id="CHEBI:65315"/>
        <dbReference type="ChEBI" id="CHEBI:74443"/>
        <dbReference type="EC" id="1.3.1.91"/>
    </reaction>
</comment>
<dbReference type="AlphaFoldDB" id="A0A521BXV0"/>
<keyword evidence="7 9" id="KW-0694">RNA-binding</keyword>
<keyword evidence="3 9" id="KW-0285">Flavoprotein</keyword>
<keyword evidence="13" id="KW-1185">Reference proteome</keyword>
<keyword evidence="8 9" id="KW-0560">Oxidoreductase</keyword>
<feature type="site" description="Interacts with tRNA" evidence="9">
    <location>
        <position position="135"/>
    </location>
</feature>
<feature type="binding site" evidence="9">
    <location>
        <position position="108"/>
    </location>
    <ligand>
        <name>FMN</name>
        <dbReference type="ChEBI" id="CHEBI:58210"/>
    </ligand>
</feature>
<proteinExistence type="inferred from homology"/>
<feature type="site" description="Interacts with tRNA" evidence="9">
    <location>
        <position position="224"/>
    </location>
</feature>
<evidence type="ECO:0000256" key="4">
    <source>
        <dbReference type="ARBA" id="ARBA00022643"/>
    </source>
</evidence>
<dbReference type="SUPFAM" id="SSF51395">
    <property type="entry name" value="FMN-linked oxidoreductases"/>
    <property type="match status" value="1"/>
</dbReference>
<evidence type="ECO:0000256" key="10">
    <source>
        <dbReference type="PIRNR" id="PIRNR006621"/>
    </source>
</evidence>
<dbReference type="InterPro" id="IPR004653">
    <property type="entry name" value="DusA"/>
</dbReference>
<keyword evidence="4 9" id="KW-0288">FMN</keyword>
<evidence type="ECO:0000256" key="5">
    <source>
        <dbReference type="ARBA" id="ARBA00022694"/>
    </source>
</evidence>
<dbReference type="InterPro" id="IPR018517">
    <property type="entry name" value="tRNA_hU_synthase_CS"/>
</dbReference>
<dbReference type="CDD" id="cd02801">
    <property type="entry name" value="DUS_like_FMN"/>
    <property type="match status" value="1"/>
</dbReference>
<comment type="catalytic activity">
    <reaction evidence="9">
        <text>5,6-dihydrouridine(20) in tRNA + NADP(+) = uridine(20) in tRNA + NADPH + H(+)</text>
        <dbReference type="Rhea" id="RHEA:53336"/>
        <dbReference type="Rhea" id="RHEA-COMP:13533"/>
        <dbReference type="Rhea" id="RHEA-COMP:13534"/>
        <dbReference type="ChEBI" id="CHEBI:15378"/>
        <dbReference type="ChEBI" id="CHEBI:57783"/>
        <dbReference type="ChEBI" id="CHEBI:58349"/>
        <dbReference type="ChEBI" id="CHEBI:65315"/>
        <dbReference type="ChEBI" id="CHEBI:74443"/>
        <dbReference type="EC" id="1.3.1.91"/>
    </reaction>
</comment>
<dbReference type="PROSITE" id="PS01136">
    <property type="entry name" value="UPF0034"/>
    <property type="match status" value="1"/>
</dbReference>
<keyword evidence="5 9" id="KW-0819">tRNA processing</keyword>
<keyword evidence="6 9" id="KW-0521">NADP</keyword>
<comment type="cofactor">
    <cofactor evidence="1 9 10">
        <name>FMN</name>
        <dbReference type="ChEBI" id="CHEBI:58210"/>
    </cofactor>
</comment>
<feature type="site" description="Interacts with tRNA; defines subfamily-specific binding signature" evidence="9">
    <location>
        <position position="337"/>
    </location>
</feature>
<evidence type="ECO:0000256" key="7">
    <source>
        <dbReference type="ARBA" id="ARBA00022884"/>
    </source>
</evidence>
<dbReference type="Proteomes" id="UP000319014">
    <property type="component" value="Unassembled WGS sequence"/>
</dbReference>
<feature type="active site" description="Proton donor" evidence="9">
    <location>
        <position position="138"/>
    </location>
</feature>
<evidence type="ECO:0000259" key="11">
    <source>
        <dbReference type="Pfam" id="PF01207"/>
    </source>
</evidence>
<feature type="binding site" evidence="9">
    <location>
        <begin position="271"/>
        <end position="272"/>
    </location>
    <ligand>
        <name>FMN</name>
        <dbReference type="ChEBI" id="CHEBI:58210"/>
    </ligand>
</feature>
<comment type="similarity">
    <text evidence="10">Belongs to the dus family.</text>
</comment>
<comment type="function">
    <text evidence="9">Catalyzes the synthesis of 5,6-dihydrouridine (D), a modified base found in the D-loop of most tRNAs, via the reduction of the C5-C6 double bond in target uridines. Specifically modifies U20 and U20a in tRNAs.</text>
</comment>
<dbReference type="InterPro" id="IPR035587">
    <property type="entry name" value="DUS-like_FMN-bd"/>
</dbReference>
<dbReference type="PANTHER" id="PTHR42907:SF1">
    <property type="entry name" value="FMN-LINKED OXIDOREDUCTASES SUPERFAMILY PROTEIN"/>
    <property type="match status" value="1"/>
</dbReference>
<evidence type="ECO:0000313" key="13">
    <source>
        <dbReference type="Proteomes" id="UP000319014"/>
    </source>
</evidence>
<gene>
    <name evidence="9" type="primary">dusA</name>
    <name evidence="12" type="ORF">SAMN06265221_103235</name>
</gene>
<dbReference type="GO" id="GO:0000049">
    <property type="term" value="F:tRNA binding"/>
    <property type="evidence" value="ECO:0007669"/>
    <property type="project" value="UniProtKB-UniRule"/>
</dbReference>
<dbReference type="PIRSF" id="PIRSF006621">
    <property type="entry name" value="Dus"/>
    <property type="match status" value="1"/>
</dbReference>
<dbReference type="InterPro" id="IPR013785">
    <property type="entry name" value="Aldolase_TIM"/>
</dbReference>
<dbReference type="HAMAP" id="MF_02041">
    <property type="entry name" value="DusA_subfam"/>
    <property type="match status" value="1"/>
</dbReference>
<sequence length="370" mass="40452">MGRAAVRVPQVFVLMTACPAPAQITQDKDIQPVLEQAGKAHSPDIRSAARLSVAPMMDWTDRNCRVFHRLLSRHALLYTEMVTAQAVIHGERGRLLDYDATEHPLALQLGGSDPTLLAEATRIASDWGYDEINLNVGCPSDRVQSGCFGAVLMTMPHVVAESVQAMMAVSPVEVTVKCRIGVDDQTPEEVLPAFVALMRDSGIRRIAIHARKAWLQGLSPKENREIPPLDYPLVHRMKTEFPDLHLSINGGIATFDDVRAHLNHMDGVMVGRAAYHQPWDILGTADTLWDAAPDFATPVQAAQAMRPLIDAHLASGGRLHQFTRHMLGLFHGRPGARGWRRLLSEGASRANDRAEALAVYDAALAEVSGG</sequence>
<feature type="binding site" evidence="9">
    <location>
        <position position="177"/>
    </location>
    <ligand>
        <name>FMN</name>
        <dbReference type="ChEBI" id="CHEBI:58210"/>
    </ligand>
</feature>
<evidence type="ECO:0000256" key="6">
    <source>
        <dbReference type="ARBA" id="ARBA00022857"/>
    </source>
</evidence>
<dbReference type="InterPro" id="IPR001269">
    <property type="entry name" value="DUS_fam"/>
</dbReference>
<reference evidence="12 13" key="1">
    <citation type="submission" date="2017-05" db="EMBL/GenBank/DDBJ databases">
        <authorList>
            <person name="Varghese N."/>
            <person name="Submissions S."/>
        </authorList>
    </citation>
    <scope>NUCLEOTIDE SEQUENCE [LARGE SCALE GENOMIC DNA]</scope>
    <source>
        <strain evidence="12 13">DSM 100094</strain>
    </source>
</reference>
<dbReference type="Pfam" id="PF01207">
    <property type="entry name" value="Dus"/>
    <property type="match status" value="1"/>
</dbReference>
<feature type="site" description="Interacts with tRNA; defines subfamily-specific binding signature" evidence="9">
    <location>
        <position position="221"/>
    </location>
</feature>
<accession>A0A521BXV0</accession>
<evidence type="ECO:0000256" key="9">
    <source>
        <dbReference type="HAMAP-Rule" id="MF_02041"/>
    </source>
</evidence>
<dbReference type="GO" id="GO:0102264">
    <property type="term" value="F:tRNA-dihydrouridine20 synthase activity"/>
    <property type="evidence" value="ECO:0007669"/>
    <property type="project" value="UniProtKB-EC"/>
</dbReference>
<protein>
    <recommendedName>
        <fullName evidence="9">tRNA-dihydrouridine(20/20a) synthase</fullName>
        <ecNumber evidence="9">1.3.1.91</ecNumber>
    </recommendedName>
    <alternativeName>
        <fullName evidence="9">U20-specific dihydrouridine synthase</fullName>
        <shortName evidence="9">U20-specific Dus</shortName>
    </alternativeName>
    <alternativeName>
        <fullName evidence="9">tRNA-dihydrouridine synthase A</fullName>
    </alternativeName>
</protein>
<keyword evidence="2 9" id="KW-0820">tRNA-binding</keyword>
<name>A0A521BXV0_9RHOB</name>
<feature type="domain" description="DUS-like FMN-binding" evidence="11">
    <location>
        <begin position="53"/>
        <end position="356"/>
    </location>
</feature>
<evidence type="ECO:0000256" key="1">
    <source>
        <dbReference type="ARBA" id="ARBA00001917"/>
    </source>
</evidence>
<comment type="catalytic activity">
    <reaction evidence="9">
        <text>5,6-dihydrouridine(20a) in tRNA + NAD(+) = uridine(20a) in tRNA + NADH + H(+)</text>
        <dbReference type="Rhea" id="RHEA:53348"/>
        <dbReference type="Rhea" id="RHEA-COMP:13535"/>
        <dbReference type="Rhea" id="RHEA-COMP:13536"/>
        <dbReference type="ChEBI" id="CHEBI:15378"/>
        <dbReference type="ChEBI" id="CHEBI:57540"/>
        <dbReference type="ChEBI" id="CHEBI:57945"/>
        <dbReference type="ChEBI" id="CHEBI:65315"/>
        <dbReference type="ChEBI" id="CHEBI:74443"/>
    </reaction>
</comment>
<dbReference type="PANTHER" id="PTHR42907">
    <property type="entry name" value="FMN-LINKED OXIDOREDUCTASES SUPERFAMILY PROTEIN"/>
    <property type="match status" value="1"/>
</dbReference>